<proteinExistence type="predicted"/>
<protein>
    <submittedName>
        <fullName evidence="5">Lrp/AsnC family transcriptional regulator</fullName>
    </submittedName>
</protein>
<evidence type="ECO:0000256" key="1">
    <source>
        <dbReference type="ARBA" id="ARBA00023015"/>
    </source>
</evidence>
<dbReference type="Pfam" id="PF01037">
    <property type="entry name" value="AsnC_trans_reg"/>
    <property type="match status" value="1"/>
</dbReference>
<keyword evidence="3" id="KW-0804">Transcription</keyword>
<dbReference type="GO" id="GO:0005829">
    <property type="term" value="C:cytosol"/>
    <property type="evidence" value="ECO:0007669"/>
    <property type="project" value="TreeGrafter"/>
</dbReference>
<keyword evidence="2" id="KW-0238">DNA-binding</keyword>
<dbReference type="InterPro" id="IPR019888">
    <property type="entry name" value="Tscrpt_reg_AsnC-like"/>
</dbReference>
<evidence type="ECO:0000256" key="3">
    <source>
        <dbReference type="ARBA" id="ARBA00023163"/>
    </source>
</evidence>
<organism evidence="5 6">
    <name type="scientific">Hoeflea prorocentri</name>
    <dbReference type="NCBI Taxonomy" id="1922333"/>
    <lineage>
        <taxon>Bacteria</taxon>
        <taxon>Pseudomonadati</taxon>
        <taxon>Pseudomonadota</taxon>
        <taxon>Alphaproteobacteria</taxon>
        <taxon>Hyphomicrobiales</taxon>
        <taxon>Rhizobiaceae</taxon>
        <taxon>Hoeflea</taxon>
    </lineage>
</organism>
<reference evidence="5" key="1">
    <citation type="submission" date="2022-11" db="EMBL/GenBank/DDBJ databases">
        <title>Draft genome sequence of Hoeflea poritis E7-10 and Hoeflea prorocentri PM5-8, separated from scleractinian coral Porites lutea and marine dinoflagellate.</title>
        <authorList>
            <person name="Zhang G."/>
            <person name="Wei Q."/>
            <person name="Cai L."/>
        </authorList>
    </citation>
    <scope>NUCLEOTIDE SEQUENCE</scope>
    <source>
        <strain evidence="5">PM5-8</strain>
    </source>
</reference>
<evidence type="ECO:0000313" key="5">
    <source>
        <dbReference type="EMBL" id="MDA5400636.1"/>
    </source>
</evidence>
<dbReference type="Pfam" id="PF13412">
    <property type="entry name" value="HTH_24"/>
    <property type="match status" value="1"/>
</dbReference>
<dbReference type="SMART" id="SM00344">
    <property type="entry name" value="HTH_ASNC"/>
    <property type="match status" value="1"/>
</dbReference>
<name>A0A9X3UPI8_9HYPH</name>
<dbReference type="GO" id="GO:0043565">
    <property type="term" value="F:sequence-specific DNA binding"/>
    <property type="evidence" value="ECO:0007669"/>
    <property type="project" value="InterPro"/>
</dbReference>
<gene>
    <name evidence="5" type="ORF">OQ273_18830</name>
</gene>
<dbReference type="SUPFAM" id="SSF54909">
    <property type="entry name" value="Dimeric alpha+beta barrel"/>
    <property type="match status" value="1"/>
</dbReference>
<accession>A0A9X3UPI8</accession>
<dbReference type="SUPFAM" id="SSF46785">
    <property type="entry name" value="Winged helix' DNA-binding domain"/>
    <property type="match status" value="1"/>
</dbReference>
<dbReference type="RefSeq" id="WP_267992352.1">
    <property type="nucleotide sequence ID" value="NZ_JAPJZI010000001.1"/>
</dbReference>
<dbReference type="InterPro" id="IPR019887">
    <property type="entry name" value="Tscrpt_reg_AsnC/Lrp_C"/>
</dbReference>
<dbReference type="Proteomes" id="UP001151234">
    <property type="component" value="Unassembled WGS sequence"/>
</dbReference>
<dbReference type="InterPro" id="IPR011008">
    <property type="entry name" value="Dimeric_a/b-barrel"/>
</dbReference>
<sequence>MRKLDEFDLKILDELQKDGSLSVESLAEKVHLSRNACWRRVKALEEHGVIRARVALVDPEQIGCGLAVFIFVRTANHDPDWLERFRAAVVSLPEITGVHRTSGELDYVLRARVADVKSYDRLYQRLIAKVPLSDVSASFVMEDIKDTTALPTIPTI</sequence>
<dbReference type="PRINTS" id="PR00033">
    <property type="entry name" value="HTHASNC"/>
</dbReference>
<keyword evidence="1" id="KW-0805">Transcription regulation</keyword>
<dbReference type="InterPro" id="IPR036388">
    <property type="entry name" value="WH-like_DNA-bd_sf"/>
</dbReference>
<dbReference type="PANTHER" id="PTHR30154:SF17">
    <property type="entry name" value="DNA-BINDING TRANSCRIPTIONAL ACTIVATOR DECR"/>
    <property type="match status" value="1"/>
</dbReference>
<dbReference type="InterPro" id="IPR011991">
    <property type="entry name" value="ArsR-like_HTH"/>
</dbReference>
<dbReference type="InterPro" id="IPR000485">
    <property type="entry name" value="AsnC-type_HTH_dom"/>
</dbReference>
<comment type="caution">
    <text evidence="5">The sequence shown here is derived from an EMBL/GenBank/DDBJ whole genome shotgun (WGS) entry which is preliminary data.</text>
</comment>
<dbReference type="PROSITE" id="PS50956">
    <property type="entry name" value="HTH_ASNC_2"/>
    <property type="match status" value="1"/>
</dbReference>
<dbReference type="InterPro" id="IPR036390">
    <property type="entry name" value="WH_DNA-bd_sf"/>
</dbReference>
<evidence type="ECO:0000256" key="2">
    <source>
        <dbReference type="ARBA" id="ARBA00023125"/>
    </source>
</evidence>
<dbReference type="CDD" id="cd00090">
    <property type="entry name" value="HTH_ARSR"/>
    <property type="match status" value="1"/>
</dbReference>
<keyword evidence="6" id="KW-1185">Reference proteome</keyword>
<evidence type="ECO:0000313" key="6">
    <source>
        <dbReference type="Proteomes" id="UP001151234"/>
    </source>
</evidence>
<dbReference type="GO" id="GO:0043200">
    <property type="term" value="P:response to amino acid"/>
    <property type="evidence" value="ECO:0007669"/>
    <property type="project" value="TreeGrafter"/>
</dbReference>
<dbReference type="AlphaFoldDB" id="A0A9X3UPI8"/>
<dbReference type="GO" id="GO:0006355">
    <property type="term" value="P:regulation of DNA-templated transcription"/>
    <property type="evidence" value="ECO:0007669"/>
    <property type="project" value="UniProtKB-ARBA"/>
</dbReference>
<dbReference type="PANTHER" id="PTHR30154">
    <property type="entry name" value="LEUCINE-RESPONSIVE REGULATORY PROTEIN"/>
    <property type="match status" value="1"/>
</dbReference>
<dbReference type="Gene3D" id="1.10.10.10">
    <property type="entry name" value="Winged helix-like DNA-binding domain superfamily/Winged helix DNA-binding domain"/>
    <property type="match status" value="1"/>
</dbReference>
<evidence type="ECO:0000259" key="4">
    <source>
        <dbReference type="PROSITE" id="PS50956"/>
    </source>
</evidence>
<feature type="domain" description="HTH asnC-type" evidence="4">
    <location>
        <begin position="4"/>
        <end position="67"/>
    </location>
</feature>
<dbReference type="Gene3D" id="3.30.70.920">
    <property type="match status" value="1"/>
</dbReference>
<dbReference type="EMBL" id="JAPJZI010000001">
    <property type="protein sequence ID" value="MDA5400636.1"/>
    <property type="molecule type" value="Genomic_DNA"/>
</dbReference>